<organism evidence="2 3">
    <name type="scientific">Bartonella bacilliformis INS</name>
    <dbReference type="NCBI Taxonomy" id="1206782"/>
    <lineage>
        <taxon>Bacteria</taxon>
        <taxon>Pseudomonadati</taxon>
        <taxon>Pseudomonadota</taxon>
        <taxon>Alphaproteobacteria</taxon>
        <taxon>Hyphomicrobiales</taxon>
        <taxon>Bartonellaceae</taxon>
        <taxon>Bartonella</taxon>
    </lineage>
</organism>
<keyword evidence="1" id="KW-0472">Membrane</keyword>
<name>A0ABP2SNX5_BARBA</name>
<accession>A0ABP2SNX5</accession>
<dbReference type="EMBL" id="AMQK01000005">
    <property type="protein sequence ID" value="EKS45776.1"/>
    <property type="molecule type" value="Genomic_DNA"/>
</dbReference>
<protein>
    <recommendedName>
        <fullName evidence="4">Lipoprotein</fullName>
    </recommendedName>
</protein>
<reference evidence="2 3" key="1">
    <citation type="journal article" date="2013" name="Genome Announc.">
        <title>Whole Genome Sequencing and Comparative Analysis of Bartonella bacilliformis Strain INS, the Causative Agent of Carrion's Disease.</title>
        <authorList>
            <person name="Tarazona D."/>
            <person name="Padilla C."/>
            <person name="Caceres O."/>
            <person name="Montenegro J.D."/>
            <person name="Bailon H."/>
            <person name="Ventura G."/>
            <person name="Mendoza G."/>
            <person name="Anaya E."/>
            <person name="Guio H."/>
        </authorList>
    </citation>
    <scope>NUCLEOTIDE SEQUENCE [LARGE SCALE GENOMIC DNA]</scope>
    <source>
        <strain evidence="2 3">INS</strain>
    </source>
</reference>
<keyword evidence="3" id="KW-1185">Reference proteome</keyword>
<comment type="caution">
    <text evidence="2">The sequence shown here is derived from an EMBL/GenBank/DDBJ whole genome shotgun (WGS) entry which is preliminary data.</text>
</comment>
<keyword evidence="1" id="KW-0812">Transmembrane</keyword>
<keyword evidence="1" id="KW-1133">Transmembrane helix</keyword>
<gene>
    <name evidence="2" type="ORF">BbINS_01563</name>
</gene>
<evidence type="ECO:0000256" key="1">
    <source>
        <dbReference type="SAM" id="Phobius"/>
    </source>
</evidence>
<evidence type="ECO:0008006" key="4">
    <source>
        <dbReference type="Google" id="ProtNLM"/>
    </source>
</evidence>
<evidence type="ECO:0000313" key="2">
    <source>
        <dbReference type="EMBL" id="EKS45776.1"/>
    </source>
</evidence>
<feature type="transmembrane region" description="Helical" evidence="1">
    <location>
        <begin position="12"/>
        <end position="35"/>
    </location>
</feature>
<sequence>MKKWRISNFKKALFIVKFTYFFGLSCLQFQPYAILFDDIIVNVIL</sequence>
<evidence type="ECO:0000313" key="3">
    <source>
        <dbReference type="Proteomes" id="UP000009359"/>
    </source>
</evidence>
<proteinExistence type="predicted"/>
<dbReference type="Proteomes" id="UP000009359">
    <property type="component" value="Unassembled WGS sequence"/>
</dbReference>